<keyword evidence="4" id="KW-0325">Glycoprotein</keyword>
<dbReference type="GO" id="GO:0016787">
    <property type="term" value="F:hydrolase activity"/>
    <property type="evidence" value="ECO:0007669"/>
    <property type="project" value="UniProtKB-KW"/>
</dbReference>
<dbReference type="Proteomes" id="UP001497457">
    <property type="component" value="Chromosome 12b"/>
</dbReference>
<keyword evidence="3" id="KW-0378">Hydrolase</keyword>
<sequence>MVGGDRRLEPAAFVAAVLVAVFLSPAAEAETAAAGASLRPGPFESIFAFGDSFTDTGNSPVAFYGYSPIMRPPYGMTFFHGVPTGRFCNGRLLIDFVAHGLGLPLVPPFFHIGDGPGAYPLPINISLEVQLGWFEEPKPSLCKTDQDCKDFFGKSLFFVGEFGINDYQFSFGKKSMQEIRAFVPDLIETISKGAERLIGHGAKTLVIPGMIPSGCAPPVLVTFANAHASEYDAATGCLKEPNKIAMLHNSLLRYAIHKLRAKHPDVTIIHTDLFNHVTKMVKSPEKFGFKKDLFTIGCGGPGRYHYNLSNVCGDEAATTCEDPSTRLFWDGVHLTEAAYHYIAEDWLNAIVGSLSARASS</sequence>
<dbReference type="PANTHER" id="PTHR22835">
    <property type="entry name" value="ZINC FINGER FYVE DOMAIN CONTAINING PROTEIN"/>
    <property type="match status" value="1"/>
</dbReference>
<dbReference type="InterPro" id="IPR036514">
    <property type="entry name" value="SGNH_hydro_sf"/>
</dbReference>
<evidence type="ECO:0000313" key="6">
    <source>
        <dbReference type="EMBL" id="CAL4911427.1"/>
    </source>
</evidence>
<feature type="chain" id="PRO_5044849790" description="GDSL esterase/lipase" evidence="5">
    <location>
        <begin position="30"/>
        <end position="360"/>
    </location>
</feature>
<feature type="signal peptide" evidence="5">
    <location>
        <begin position="1"/>
        <end position="29"/>
    </location>
</feature>
<evidence type="ECO:0000256" key="5">
    <source>
        <dbReference type="SAM" id="SignalP"/>
    </source>
</evidence>
<dbReference type="PANTHER" id="PTHR22835:SF506">
    <property type="entry name" value="OS01G0223200 PROTEIN"/>
    <property type="match status" value="1"/>
</dbReference>
<evidence type="ECO:0000256" key="4">
    <source>
        <dbReference type="ARBA" id="ARBA00023180"/>
    </source>
</evidence>
<dbReference type="InterPro" id="IPR001087">
    <property type="entry name" value="GDSL"/>
</dbReference>
<dbReference type="Pfam" id="PF00657">
    <property type="entry name" value="Lipase_GDSL"/>
    <property type="match status" value="1"/>
</dbReference>
<dbReference type="InterPro" id="IPR035669">
    <property type="entry name" value="SGNH_plant_lipase-like"/>
</dbReference>
<gene>
    <name evidence="6" type="ORF">URODEC1_LOCUS14990</name>
</gene>
<evidence type="ECO:0000313" key="7">
    <source>
        <dbReference type="Proteomes" id="UP001497457"/>
    </source>
</evidence>
<organism evidence="6 7">
    <name type="scientific">Urochloa decumbens</name>
    <dbReference type="NCBI Taxonomy" id="240449"/>
    <lineage>
        <taxon>Eukaryota</taxon>
        <taxon>Viridiplantae</taxon>
        <taxon>Streptophyta</taxon>
        <taxon>Embryophyta</taxon>
        <taxon>Tracheophyta</taxon>
        <taxon>Spermatophyta</taxon>
        <taxon>Magnoliopsida</taxon>
        <taxon>Liliopsida</taxon>
        <taxon>Poales</taxon>
        <taxon>Poaceae</taxon>
        <taxon>PACMAD clade</taxon>
        <taxon>Panicoideae</taxon>
        <taxon>Panicodae</taxon>
        <taxon>Paniceae</taxon>
        <taxon>Melinidinae</taxon>
        <taxon>Urochloa</taxon>
    </lineage>
</organism>
<keyword evidence="7" id="KW-1185">Reference proteome</keyword>
<name>A0ABC8WPX1_9POAL</name>
<proteinExistence type="inferred from homology"/>
<dbReference type="AlphaFoldDB" id="A0ABC8WPX1"/>
<reference evidence="6" key="1">
    <citation type="submission" date="2024-10" db="EMBL/GenBank/DDBJ databases">
        <authorList>
            <person name="Ryan C."/>
        </authorList>
    </citation>
    <scope>NUCLEOTIDE SEQUENCE [LARGE SCALE GENOMIC DNA]</scope>
</reference>
<evidence type="ECO:0000256" key="2">
    <source>
        <dbReference type="ARBA" id="ARBA00022729"/>
    </source>
</evidence>
<dbReference type="SUPFAM" id="SSF52266">
    <property type="entry name" value="SGNH hydrolase"/>
    <property type="match status" value="1"/>
</dbReference>
<evidence type="ECO:0000256" key="3">
    <source>
        <dbReference type="ARBA" id="ARBA00022801"/>
    </source>
</evidence>
<evidence type="ECO:0000256" key="1">
    <source>
        <dbReference type="ARBA" id="ARBA00008668"/>
    </source>
</evidence>
<comment type="similarity">
    <text evidence="1">Belongs to the 'GDSL' lipolytic enzyme family.</text>
</comment>
<evidence type="ECO:0008006" key="8">
    <source>
        <dbReference type="Google" id="ProtNLM"/>
    </source>
</evidence>
<accession>A0ABC8WPX1</accession>
<keyword evidence="2 5" id="KW-0732">Signal</keyword>
<dbReference type="EMBL" id="OZ075122">
    <property type="protein sequence ID" value="CAL4911427.1"/>
    <property type="molecule type" value="Genomic_DNA"/>
</dbReference>
<dbReference type="Gene3D" id="3.40.50.1110">
    <property type="entry name" value="SGNH hydrolase"/>
    <property type="match status" value="1"/>
</dbReference>
<dbReference type="CDD" id="cd01837">
    <property type="entry name" value="SGNH_plant_lipase_like"/>
    <property type="match status" value="1"/>
</dbReference>
<protein>
    <recommendedName>
        <fullName evidence="8">GDSL esterase/lipase</fullName>
    </recommendedName>
</protein>